<keyword evidence="2" id="KW-1185">Reference proteome</keyword>
<name>A0ACC3B5K4_9EURO</name>
<dbReference type="EMBL" id="JAOPJF010000023">
    <property type="protein sequence ID" value="KAK1145499.1"/>
    <property type="molecule type" value="Genomic_DNA"/>
</dbReference>
<evidence type="ECO:0000313" key="1">
    <source>
        <dbReference type="EMBL" id="KAK1145499.1"/>
    </source>
</evidence>
<proteinExistence type="predicted"/>
<protein>
    <submittedName>
        <fullName evidence="1">Uncharacterized protein</fullName>
    </submittedName>
</protein>
<accession>A0ACC3B5K4</accession>
<organism evidence="1 2">
    <name type="scientific">Aspergillus melleus</name>
    <dbReference type="NCBI Taxonomy" id="138277"/>
    <lineage>
        <taxon>Eukaryota</taxon>
        <taxon>Fungi</taxon>
        <taxon>Dikarya</taxon>
        <taxon>Ascomycota</taxon>
        <taxon>Pezizomycotina</taxon>
        <taxon>Eurotiomycetes</taxon>
        <taxon>Eurotiomycetidae</taxon>
        <taxon>Eurotiales</taxon>
        <taxon>Aspergillaceae</taxon>
        <taxon>Aspergillus</taxon>
        <taxon>Aspergillus subgen. Circumdati</taxon>
    </lineage>
</organism>
<reference evidence="1 2" key="1">
    <citation type="journal article" date="2023" name="ACS Omega">
        <title>Identification of the Neoaspergillic Acid Biosynthesis Gene Cluster by Establishing an In Vitro CRISPR-Ribonucleoprotein Genetic System in Aspergillus melleus.</title>
        <authorList>
            <person name="Yuan B."/>
            <person name="Grau M.F."/>
            <person name="Murata R.M."/>
            <person name="Torok T."/>
            <person name="Venkateswaran K."/>
            <person name="Stajich J.E."/>
            <person name="Wang C.C.C."/>
        </authorList>
    </citation>
    <scope>NUCLEOTIDE SEQUENCE [LARGE SCALE GENOMIC DNA]</scope>
    <source>
        <strain evidence="1 2">IMV 1140</strain>
    </source>
</reference>
<comment type="caution">
    <text evidence="1">The sequence shown here is derived from an EMBL/GenBank/DDBJ whole genome shotgun (WGS) entry which is preliminary data.</text>
</comment>
<evidence type="ECO:0000313" key="2">
    <source>
        <dbReference type="Proteomes" id="UP001177260"/>
    </source>
</evidence>
<sequence length="192" mass="20604">MSSLTKFIPSTRPPSTNRPPSRSRASYFSTKTTTIVIILVSIVLFMISWFSLPSFSSSGDLNQEHGINHGQLSLDMTSTIQLPDPDAELSDDMLDSNLLDLEPFSEGHDCLCSIPRKGRDTERKKKQWGFSSSVPPSSASASPSASVSTFAASPSGEIWVSNFGPLERLHVKLGGLGGLAVMVGVLATLLYG</sequence>
<dbReference type="Proteomes" id="UP001177260">
    <property type="component" value="Unassembled WGS sequence"/>
</dbReference>
<gene>
    <name evidence="1" type="ORF">N8T08_004057</name>
</gene>